<reference evidence="3 4" key="1">
    <citation type="submission" date="2014-06" db="EMBL/GenBank/DDBJ databases">
        <authorList>
            <person name="Swart Estienne"/>
        </authorList>
    </citation>
    <scope>NUCLEOTIDE SEQUENCE [LARGE SCALE GENOMIC DNA]</scope>
    <source>
        <strain evidence="3 4">130c</strain>
    </source>
</reference>
<organism evidence="3 4">
    <name type="scientific">Stylonychia lemnae</name>
    <name type="common">Ciliate</name>
    <dbReference type="NCBI Taxonomy" id="5949"/>
    <lineage>
        <taxon>Eukaryota</taxon>
        <taxon>Sar</taxon>
        <taxon>Alveolata</taxon>
        <taxon>Ciliophora</taxon>
        <taxon>Intramacronucleata</taxon>
        <taxon>Spirotrichea</taxon>
        <taxon>Stichotrichia</taxon>
        <taxon>Sporadotrichida</taxon>
        <taxon>Oxytrichidae</taxon>
        <taxon>Stylonychinae</taxon>
        <taxon>Stylonychia</taxon>
    </lineage>
</organism>
<dbReference type="OMA" id="ETQARIM"/>
<feature type="region of interest" description="Disordered" evidence="2">
    <location>
        <begin position="1"/>
        <end position="48"/>
    </location>
</feature>
<feature type="compositionally biased region" description="Polar residues" evidence="2">
    <location>
        <begin position="21"/>
        <end position="36"/>
    </location>
</feature>
<evidence type="ECO:0000256" key="1">
    <source>
        <dbReference type="SAM" id="Coils"/>
    </source>
</evidence>
<gene>
    <name evidence="3" type="primary">Contig1945.g2106</name>
    <name evidence="3" type="ORF">STYLEM_13174</name>
</gene>
<protein>
    <submittedName>
        <fullName evidence="3">Uncharacterized protein</fullName>
    </submittedName>
</protein>
<feature type="compositionally biased region" description="Polar residues" evidence="2">
    <location>
        <begin position="1"/>
        <end position="13"/>
    </location>
</feature>
<accession>A0A078ASB5</accession>
<dbReference type="Proteomes" id="UP000039865">
    <property type="component" value="Unassembled WGS sequence"/>
</dbReference>
<keyword evidence="1" id="KW-0175">Coiled coil</keyword>
<proteinExistence type="predicted"/>
<feature type="coiled-coil region" evidence="1">
    <location>
        <begin position="187"/>
        <end position="270"/>
    </location>
</feature>
<sequence length="339" mass="40037">MNSKAVPQNQRLQQPAKRAPSANQNNKNPSQTQQRKTNLKSDAAQDAKIEGNMNAWTNSSIDNQSEENQMKNYKGNDYTQNQKEEQNSKYDFNYLMSIVNKENQNSQFNPVMKIQQNEYQNETQARIMPTSNKIKTQQEQNYKRSGQNTNINNQSCTSDIIKAKFQSFADEEEDDEIDSNNGIDYEVKKISTAEEELMKRARDLENEMRQIRQAKLDVVVKQFEAQLLKDGELEEKRYTEELRDKYELQVNQIEAEKQSSMDDIQKMQKQLLDQIEFFKVVYSELESKKSELSSTHQACIQYLRREMSQAQQIQKERLMKHINEKKEIFKNYVQQQQQY</sequence>
<evidence type="ECO:0000313" key="4">
    <source>
        <dbReference type="Proteomes" id="UP000039865"/>
    </source>
</evidence>
<dbReference type="EMBL" id="CCKQ01012495">
    <property type="protein sequence ID" value="CDW84117.1"/>
    <property type="molecule type" value="Genomic_DNA"/>
</dbReference>
<dbReference type="InParanoid" id="A0A078ASB5"/>
<keyword evidence="4" id="KW-1185">Reference proteome</keyword>
<name>A0A078ASB5_STYLE</name>
<evidence type="ECO:0000256" key="2">
    <source>
        <dbReference type="SAM" id="MobiDB-lite"/>
    </source>
</evidence>
<evidence type="ECO:0000313" key="3">
    <source>
        <dbReference type="EMBL" id="CDW84117.1"/>
    </source>
</evidence>
<dbReference type="AlphaFoldDB" id="A0A078ASB5"/>